<dbReference type="RefSeq" id="WP_233054450.1">
    <property type="nucleotide sequence ID" value="NZ_JAIMJA010000024.1"/>
</dbReference>
<evidence type="ECO:0000256" key="1">
    <source>
        <dbReference type="SAM" id="Coils"/>
    </source>
</evidence>
<name>A0ABS8WHB6_9GAMM</name>
<comment type="caution">
    <text evidence="2">The sequence shown here is derived from an EMBL/GenBank/DDBJ whole genome shotgun (WGS) entry which is preliminary data.</text>
</comment>
<reference evidence="2 3" key="1">
    <citation type="journal article" date="2022" name="Environ. Microbiol. Rep.">
        <title>Eco-phylogenetic analyses reveal divergent evolution of vitamin B12 metabolism in the marine bacterial family 'Psychromonadaceae'.</title>
        <authorList>
            <person name="Jin X."/>
            <person name="Yang Y."/>
            <person name="Cao H."/>
            <person name="Gao B."/>
            <person name="Zhao Z."/>
        </authorList>
    </citation>
    <scope>NUCLEOTIDE SEQUENCE [LARGE SCALE GENOMIC DNA]</scope>
    <source>
        <strain evidence="2 3">MKS20</strain>
    </source>
</reference>
<feature type="coiled-coil region" evidence="1">
    <location>
        <begin position="17"/>
        <end position="51"/>
    </location>
</feature>
<evidence type="ECO:0000313" key="2">
    <source>
        <dbReference type="EMBL" id="MCE2596765.1"/>
    </source>
</evidence>
<dbReference type="EMBL" id="JAIMJA010000024">
    <property type="protein sequence ID" value="MCE2596765.1"/>
    <property type="molecule type" value="Genomic_DNA"/>
</dbReference>
<keyword evidence="3" id="KW-1185">Reference proteome</keyword>
<keyword evidence="1" id="KW-0175">Coiled coil</keyword>
<sequence>MDTQTKNHPHAHYLTEEDKVEQKIHLAEEHLHQAEDMLHEAEHELEDALHEQDIIDLERDL</sequence>
<evidence type="ECO:0000313" key="3">
    <source>
        <dbReference type="Proteomes" id="UP001201273"/>
    </source>
</evidence>
<accession>A0ABS8WHB6</accession>
<proteinExistence type="predicted"/>
<organism evidence="2 3">
    <name type="scientific">Motilimonas cestriensis</name>
    <dbReference type="NCBI Taxonomy" id="2742685"/>
    <lineage>
        <taxon>Bacteria</taxon>
        <taxon>Pseudomonadati</taxon>
        <taxon>Pseudomonadota</taxon>
        <taxon>Gammaproteobacteria</taxon>
        <taxon>Alteromonadales</taxon>
        <taxon>Alteromonadales genera incertae sedis</taxon>
        <taxon>Motilimonas</taxon>
    </lineage>
</organism>
<gene>
    <name evidence="2" type="ORF">K6Y31_18435</name>
</gene>
<dbReference type="Proteomes" id="UP001201273">
    <property type="component" value="Unassembled WGS sequence"/>
</dbReference>
<protein>
    <submittedName>
        <fullName evidence="2">Uncharacterized protein</fullName>
    </submittedName>
</protein>